<accession>A0ABQ1BV30</accession>
<dbReference type="EMBL" id="BLKU01000005">
    <property type="protein sequence ID" value="GFG67589.1"/>
    <property type="molecule type" value="Genomic_DNA"/>
</dbReference>
<reference evidence="1 2" key="1">
    <citation type="journal article" date="2019" name="Emerg. Microbes Infect.">
        <title>Comprehensive subspecies identification of 175 nontuberculous mycobacteria species based on 7547 genomic profiles.</title>
        <authorList>
            <person name="Matsumoto Y."/>
            <person name="Kinjo T."/>
            <person name="Motooka D."/>
            <person name="Nabeya D."/>
            <person name="Jung N."/>
            <person name="Uechi K."/>
            <person name="Horii T."/>
            <person name="Iida T."/>
            <person name="Fujita J."/>
            <person name="Nakamura S."/>
        </authorList>
    </citation>
    <scope>NUCLEOTIDE SEQUENCE [LARGE SCALE GENOMIC DNA]</scope>
    <source>
        <strain evidence="1 2">JCM 13573</strain>
    </source>
</reference>
<keyword evidence="2" id="KW-1185">Reference proteome</keyword>
<dbReference type="PANTHER" id="PTHR38436:SF3">
    <property type="entry name" value="CARBOXYMETHYLENEBUTENOLIDASE-RELATED"/>
    <property type="match status" value="1"/>
</dbReference>
<dbReference type="InterPro" id="IPR009959">
    <property type="entry name" value="Cyclase_SnoaL-like"/>
</dbReference>
<evidence type="ECO:0000313" key="1">
    <source>
        <dbReference type="EMBL" id="GFG67589.1"/>
    </source>
</evidence>
<evidence type="ECO:0008006" key="3">
    <source>
        <dbReference type="Google" id="ProtNLM"/>
    </source>
</evidence>
<protein>
    <recommendedName>
        <fullName evidence="3">SnoaL-like domain-containing protein</fullName>
    </recommendedName>
</protein>
<proteinExistence type="predicted"/>
<dbReference type="InterPro" id="IPR032710">
    <property type="entry name" value="NTF2-like_dom_sf"/>
</dbReference>
<dbReference type="Proteomes" id="UP000465306">
    <property type="component" value="Unassembled WGS sequence"/>
</dbReference>
<dbReference type="PANTHER" id="PTHR38436">
    <property type="entry name" value="POLYKETIDE CYCLASE SNOAL-LIKE DOMAIN"/>
    <property type="match status" value="1"/>
</dbReference>
<name>A0ABQ1BV30_9MYCO</name>
<comment type="caution">
    <text evidence="1">The sequence shown here is derived from an EMBL/GenBank/DDBJ whole genome shotgun (WGS) entry which is preliminary data.</text>
</comment>
<gene>
    <name evidence="1" type="ORF">MKUB_50790</name>
</gene>
<sequence length="183" mass="20246">MPPPVFLPFGYMTEVSTPAMDHDAMVAMWERHTSYEFELRDADLTVSTMVPDARVMHLPTMSGASGRDALRDYYAEVFIPAQPRDIALEFVARSLGDDVLVDECIMRLTHDREMPHLLPGVPPTGALLEVPFVVVVKFRGALMASETLYWDQAQVLGQAGLLSANGVALPELSEVCGYLRQAH</sequence>
<dbReference type="SUPFAM" id="SSF54427">
    <property type="entry name" value="NTF2-like"/>
    <property type="match status" value="1"/>
</dbReference>
<evidence type="ECO:0000313" key="2">
    <source>
        <dbReference type="Proteomes" id="UP000465306"/>
    </source>
</evidence>
<dbReference type="Gene3D" id="3.10.450.50">
    <property type="match status" value="1"/>
</dbReference>
<organism evidence="1 2">
    <name type="scientific">Mycobacterium kubicae</name>
    <dbReference type="NCBI Taxonomy" id="120959"/>
    <lineage>
        <taxon>Bacteria</taxon>
        <taxon>Bacillati</taxon>
        <taxon>Actinomycetota</taxon>
        <taxon>Actinomycetes</taxon>
        <taxon>Mycobacteriales</taxon>
        <taxon>Mycobacteriaceae</taxon>
        <taxon>Mycobacterium</taxon>
        <taxon>Mycobacterium simiae complex</taxon>
    </lineage>
</organism>